<dbReference type="Proteomes" id="UP000002734">
    <property type="component" value="Chromosome"/>
</dbReference>
<dbReference type="RefSeq" id="WP_015853700.1">
    <property type="nucleotide sequence ID" value="NC_012880.1"/>
</dbReference>
<protein>
    <submittedName>
        <fullName evidence="7">Filamentous hemagglutinin family outer membrane protein</fullName>
    </submittedName>
</protein>
<evidence type="ECO:0000256" key="5">
    <source>
        <dbReference type="ARBA" id="ARBA00024043"/>
    </source>
</evidence>
<name>C6C600_MUSP7</name>
<dbReference type="Pfam" id="PF04829">
    <property type="entry name" value="PT-VENN"/>
    <property type="match status" value="1"/>
</dbReference>
<dbReference type="GO" id="GO:0090729">
    <property type="term" value="F:toxin activity"/>
    <property type="evidence" value="ECO:0007669"/>
    <property type="project" value="UniProtKB-KW"/>
</dbReference>
<gene>
    <name evidence="7" type="ordered locus">Dd703_2001</name>
</gene>
<dbReference type="InterPro" id="IPR006914">
    <property type="entry name" value="VENN_dom"/>
</dbReference>
<dbReference type="eggNOG" id="COG3210">
    <property type="taxonomic scope" value="Bacteria"/>
</dbReference>
<dbReference type="STRING" id="579405.Dd703_2001"/>
<evidence type="ECO:0000256" key="4">
    <source>
        <dbReference type="ARBA" id="ARBA00023026"/>
    </source>
</evidence>
<evidence type="ECO:0000256" key="1">
    <source>
        <dbReference type="ARBA" id="ARBA00004219"/>
    </source>
</evidence>
<evidence type="ECO:0000256" key="3">
    <source>
        <dbReference type="ARBA" id="ARBA00022913"/>
    </source>
</evidence>
<keyword evidence="3" id="KW-1266">Target cell cytoplasm</keyword>
<dbReference type="InterPro" id="IPR025157">
    <property type="entry name" value="Hemagglutinin_rpt"/>
</dbReference>
<evidence type="ECO:0000313" key="8">
    <source>
        <dbReference type="Proteomes" id="UP000002734"/>
    </source>
</evidence>
<evidence type="ECO:0000259" key="6">
    <source>
        <dbReference type="SMART" id="SM00912"/>
    </source>
</evidence>
<dbReference type="GO" id="GO:0003824">
    <property type="term" value="F:catalytic activity"/>
    <property type="evidence" value="ECO:0007669"/>
    <property type="project" value="UniProtKB-ARBA"/>
</dbReference>
<accession>C6C600</accession>
<dbReference type="InterPro" id="IPR008638">
    <property type="entry name" value="FhaB/CdiA-like_TPS"/>
</dbReference>
<comment type="similarity">
    <text evidence="5">In the N-terminal section; belongs to the CdiA toxin family.</text>
</comment>
<keyword evidence="8" id="KW-1185">Reference proteome</keyword>
<keyword evidence="2" id="KW-0800">Toxin</keyword>
<keyword evidence="4" id="KW-0843">Virulence</keyword>
<dbReference type="InterPro" id="IPR010069">
    <property type="entry name" value="CdiA_FHA1_rpt"/>
</dbReference>
<dbReference type="SMART" id="SM00912">
    <property type="entry name" value="Haemagg_act"/>
    <property type="match status" value="1"/>
</dbReference>
<dbReference type="SUPFAM" id="SSF51126">
    <property type="entry name" value="Pectin lyase-like"/>
    <property type="match status" value="1"/>
</dbReference>
<dbReference type="EMBL" id="CP001654">
    <property type="protein sequence ID" value="ACS85791.1"/>
    <property type="molecule type" value="Genomic_DNA"/>
</dbReference>
<dbReference type="Pfam" id="PF13332">
    <property type="entry name" value="Fil_haemagg_2"/>
    <property type="match status" value="5"/>
</dbReference>
<dbReference type="KEGG" id="dda:Dd703_2001"/>
<evidence type="ECO:0000313" key="7">
    <source>
        <dbReference type="EMBL" id="ACS85791.1"/>
    </source>
</evidence>
<dbReference type="InterPro" id="IPR012334">
    <property type="entry name" value="Pectin_lyas_fold"/>
</dbReference>
<feature type="domain" description="Filamentous haemagglutinin FhaB/tRNA nuclease CdiA-like TPS" evidence="6">
    <location>
        <begin position="44"/>
        <end position="165"/>
    </location>
</feature>
<comment type="subcellular location">
    <subcellularLocation>
        <location evidence="1">Target cell</location>
        <location evidence="1">Target cell cytoplasm</location>
    </subcellularLocation>
</comment>
<dbReference type="Pfam" id="PF05860">
    <property type="entry name" value="TPS"/>
    <property type="match status" value="1"/>
</dbReference>
<dbReference type="InterPro" id="IPR011050">
    <property type="entry name" value="Pectin_lyase_fold/virulence"/>
</dbReference>
<dbReference type="HOGENOM" id="CLU_000043_2_2_6"/>
<evidence type="ECO:0000256" key="2">
    <source>
        <dbReference type="ARBA" id="ARBA00022656"/>
    </source>
</evidence>
<dbReference type="Gene3D" id="2.160.20.10">
    <property type="entry name" value="Single-stranded right-handed beta-helix, Pectin lyase-like"/>
    <property type="match status" value="1"/>
</dbReference>
<organism evidence="7 8">
    <name type="scientific">Musicola paradisiaca (strain Ech703)</name>
    <name type="common">Dickeya paradisiaca</name>
    <name type="synonym">Dickeya dadantii</name>
    <dbReference type="NCBI Taxonomy" id="579405"/>
    <lineage>
        <taxon>Bacteria</taxon>
        <taxon>Pseudomonadati</taxon>
        <taxon>Pseudomonadota</taxon>
        <taxon>Gammaproteobacteria</taxon>
        <taxon>Enterobacterales</taxon>
        <taxon>Pectobacteriaceae</taxon>
        <taxon>Musicola</taxon>
    </lineage>
</organism>
<dbReference type="NCBIfam" id="TIGR01901">
    <property type="entry name" value="adhes_NPXG"/>
    <property type="match status" value="1"/>
</dbReference>
<reference evidence="7" key="1">
    <citation type="submission" date="2009-06" db="EMBL/GenBank/DDBJ databases">
        <title>Complete sequence of Dickeya dadantii Ech703.</title>
        <authorList>
            <consortium name="US DOE Joint Genome Institute"/>
            <person name="Lucas S."/>
            <person name="Copeland A."/>
            <person name="Lapidus A."/>
            <person name="Glavina del Rio T."/>
            <person name="Dalin E."/>
            <person name="Tice H."/>
            <person name="Bruce D."/>
            <person name="Goodwin L."/>
            <person name="Pitluck S."/>
            <person name="Chertkov O."/>
            <person name="Brettin T."/>
            <person name="Detter J.C."/>
            <person name="Han C."/>
            <person name="Larimer F."/>
            <person name="Land M."/>
            <person name="Hauser L."/>
            <person name="Kyrpides N."/>
            <person name="Mikhailova N."/>
            <person name="Balakrishnan V."/>
            <person name="Glasner J."/>
            <person name="Perna N.T."/>
        </authorList>
    </citation>
    <scope>NUCLEOTIDE SEQUENCE [LARGE SCALE GENOMIC DNA]</scope>
    <source>
        <strain evidence="7">Ech703</strain>
    </source>
</reference>
<sequence>MKTVTPLQRRLSYVLVWLIGLQPVMPTLAAVNVASGNAKVEAAGNGVPVVNIATPNSAGVSHNLYHNFDVGSSGLILNNATGQLNATQLGGLIQNNPNLQGTSASVIINEVVSPNRSQLNGYLEVAGPGAHVMVANPYGITCDGCGFINTPRVTLSTGRPVLDAQGQWQGLDVRRGDILITGQGLDASNSDYFSLIARTASLQAGLNAKDARLVLGANQVDSAGNATAQSGDGAVPSLALDTGALGGMYANRIHLISTEQGVGVNTAGLSARSGDIQLSADGRLSLGNTVASGTIQANGREVALSGKQQAGGTLTVNGTLGVQLQGSTVRAGQTVSLSSSGKITLVDSQIGAGVDDDGAVRSGYQSRIEGDGVTFSRSTLSADTLSLQATQGISQDADSRFLAGSRLALNSADAVLDGDASAQNVHIASTRWLSGTGRWQAEKDLSLGIAQGDWAGKLLAGGALSADGDALVQRGMLAASTIGLNLGALDNQGEISAEQSLSFNGERFANTGRVLTHTALNLQATSLNNVGTLSAGDTLTLALRQGVVNQGSLLASQDVVLDAASVDNAGTMSGSRLSVNSGNLSNSGTLQGREAATLTVSAAFNQSATGSVVSGGRLGVQSGSQQTAGRLQANTLTLHTGNWLNTGDVSLNGDGTISLSSLDNAGTLLSAGTWDIQSVGFNNSGTLQGNRVWVAATDILNSGRGQSVGAMRLNALGTLTNRGDWLSGEQFTVAAPQLVNLGSLQAPLLSLSGQQLTNEGQLTGIDQFNLSLSGGLTNQGTLSGNDLAVSAADANNTGTILGSNQLGLTIDRTLTNTGSLRGNRLSFAVADVDNRAAGTLLGETVYGSGRSLSNSGGITGTGSLTLQLSGALDNGGTLEGQQLAVTAATLDNRGKLLGVDALTLAITGGARNQGQWLSQGESRLTAATLENSGSWQGDRVTGEAQAIDNAGQILGLSALTLTSGGRLDNQPAGQLLSAGAAVLQAATVNNQGAWQTGSLTLRANALTNGGQIQSDGDLNLILPTSAAPIMASLVRVMSLSSPLTTAAYGTFSNIGTVIAGGRGQITARELNNQGTLGSSGDLSLSGQQIDNSGNLLTNGLMTLVAESLGNTGRWQGQTLSVTGNALNNQGTVIANSGAQLQLTGDLASGGGSQWLSNGLWQVRAGAIDHQGVWQGKSLDVTANSLTNSGSLLGVESATLSLAQRYDGGTGSRLLSNGAITLNADAISQFGELGADQLTLTTGALDNAGRIAGLSQLAVSSRSVIANRGDAQLLGNGIATLSAATLDNQGTIQSDNLTLQSDIFTNGGRVQGTSALALNDMSRYIGTQNSLLVSGGAVTAHVTDVNNAGTWQANRLDVTGNTLVNSGLLAGVSGLTLSANGIDNRGQLYSQGAATLTGRQFDNSGTLTALNGFNGRFTDGVLNRATGQLLSNGLGEITTGAMTNQGLWQSQTLQLTSGGLVNSGRMLGVTQAGLQLDGDYQGDVNSQLVSGGALTVNAQQIVNPGLLQGQTVTLRAGALNNQGRLNGTGTLDAALDNVLNNLAGGQIGGGNVTLHAAQLTNQGNIVADSLGLGGTDIRNQGLLQGRDNVTATAGGALVNQAGGQILSNGDTRLTARQVENSGWLQGQLLALNTAQLDNSGTLRAQGNLTLRLPDWTNQGMVQAGELDIGVTGTLNNQGTLLGLTRLALTANRLLNAAGARLYSAGDLQLGTGQLEQNGQLVALGNLRADLWNPTTFTSTLAAGGQLTLNVNGDLVQAGRLQGNGVTVNSTGALTQQGTIVAGGGDSTLSAGGDLYQAESGNVQAGGSLNLLASSALTNRGFIGTASDLLLRAGGLIDNTSLLYSGGDMRLFSDALANRFGNILAGGSLWVQRDDAGNASSSLLNSSGTIETQRGDISVRTGTLTNQREGLTVTESGSTTADIPSWAGGTEIQIPISWFGEGEVGIYYHESRVGNDSSDIWAEYAPYKEYVVKKIAVSKNTVEVSSQGSIGKINSGRDISINTRELSNVSSSLIANNNIYMTGDNLSNTSYQSGSRGSYLIYKYTQDGIEPNGYGEDFVRSKHVVLEPYIHYSLSNDGTIHEYTPGQSYNATIQAGGSINANFSQNISNTTLQPGSGGFIPAIATPTLTGVAALAGVASQESRGLGSGINAQDSQGVSLTGVSTVGLAGAAANTSLSALSVNGSDVVAPSTGTIQAQSVGLSGNGAQPSGIEAPTIGVSTTPLATSGNNLALSATAGADGHVATPLMGASLTALTQSISRELQQLGTQTTTDYPLPTSSNGLFVVDTGGRYLIRSNPKLSGLGQVDNSLFNDLRSLLDTQPTTQAQTETSSLLTDASQILGSSYLLDKLNLDADHDYRFLGDAEFDTRYISNAVLSQTGQRYLNGTGSDLTQMQTLMDNAAAAQQNLNLQLGVSLTAEQVSGLTQSIVWWENITVDGQTVLAPKLYLAQADRSNLQGSRIVANNVSLNAGGSIVNSGSTIQATNTLSASSGNEIVNNEGGVLKSDGSLNLVALNNLTNSSATIQGNTVTLASLQGDILNTTTLNTWQTAAQAGQGSGSLVRTDLGLTGSILADGALTLQAGRDIVLSGSSLSAGSALSLAAGNDIRLEALQTMTDTVDQRSGATTEQRSQGLVQSTLASAGDLSLSAGRDLTSTAAQLSATGTMALAAGRDLNLLSATEEQFSSNAWKRHLDWQQTINQQGTTLSAGEGLSLSAGRDLTLQAAQAETSGALTAWAGNDLNLLSATESQHDFFEETTVKKGFLSKTTTHTLRETQQTTEQGSLLSAGSVTLSAGHDINVQGSSVAADGDVSLAAKNNINTAASVETYRQYEEISRKKSGVFSGGGIGFTIGSTSLRQTLDAAGTTQSQSVSTLGSTGGSVQLSAGQDVNLAGTDVIAARDVQIEGSNVTIDPGYDTRQQVQRMEQKSAGLTVALSGVVGSAVNSAVQAAQAVRSESDSRLQALQGMKAALSGYQAYQGTQIASNDNGALSFVGISVSLGAQRASSSQSSEQSQSFASTLNAGHDISVVARSGDITAVGSQLKAANNVELNASRAINLLSARNTESITGSNSSSGGNIGVSVGLSNSGAGLSVFANINAANGRELGSGNSWSETTVDAGQQVSLKSGGDTRLIGAQVSGEQITANVGGDLLLQSQQDNNRYDSTQTSVSAGGSLTVGTMTGSGYLSASQDKLRSRFDSVQQQTGLFAGQGGYDVTVGNHTQLDGAVIGSTANADKNRLETGTLGWSDIGNQAAFSVSHSGIGLSLSPSLSMMDALKTAALTGPSALMSLGRGENASSTTYAAVSDGTLIIRNQAEQQQDIAELSRDVEHANNALSAIFDKEKEQKRLQTAQRVGELGAQVMDVIRTEGEIRATRAAEGLVDKPNEATLKTQEEKEKAWESYRQALTETAEYKAVMSDYGVGSDLQRAAQAATAAIQALAGGGNLQQALAGASAPYLAQLVKDVTMPTDEKKATASDIAANAMGHALLGAVVAQVSGKDAVSGAVGAAGGELAARALMEELYPGRTVNELTESEKQSLSALSTVAAGLAAGIVSGNTTGAATGAQAGNNAVENNYLSNQQKAQKKKELEECQTQACKVQAEAKWTAIDLGQDGSFAAGMVAGVPAGLYDTIDGIVKTASSPMETYEALKSLFNSGDVLGNVSDAVKQSYIDRINNMEAEYQKAGASGSFNAGVEGGKLVTDIAGLLAGGTGVVKVTAGVTEKIVAKVAGKAESAAVSAGKVTSGAENVATYPKLKEDLVQQNLNNIATQDPRLAEVVKGSGTTNPNFSVGMGTTEEADRLGQIWVGDGSRLLTDGKGWVSADGTRVYRFPASKPNTPEDLNPTGVQANFETLKDGKRVSNGHMGITQ</sequence>
<dbReference type="NCBIfam" id="TIGR01731">
    <property type="entry name" value="fil_hemag_20aa"/>
    <property type="match status" value="21"/>
</dbReference>
<proteinExistence type="inferred from homology"/>